<comment type="similarity">
    <text evidence="2 8">Belongs to the PHP hydrolase family. HisK subfamily.</text>
</comment>
<sequence>MPDVKEESAMFDYHVHTSFSADSKLPMDVACQAAIDKGVTEIAFTEHLDYFYPNCPLTFEFDYHDYARTVDELRKRFGDHLHILKAVEIGLHPSVKSRNEQFVRDHQFDFIIGSVHIADDLDLHNGDYFKGKQLDQALHLYFETVYHCVRDNPYFHVLGHLDLIKRYVHYLKADHTCIDWRRYDHLIAETLKELINTGRGIEINMSGYRYKLNCALPELPVIKLYRQLGGEIITIGSDAHHQAHIAHHFEQAYHLLVEVGFKYITVYREGQPRFISVGETRKPNERGTKR</sequence>
<organism evidence="10 11">
    <name type="scientific">Caldalkalibacillus uzonensis</name>
    <dbReference type="NCBI Taxonomy" id="353224"/>
    <lineage>
        <taxon>Bacteria</taxon>
        <taxon>Bacillati</taxon>
        <taxon>Bacillota</taxon>
        <taxon>Bacilli</taxon>
        <taxon>Bacillales</taxon>
        <taxon>Bacillaceae</taxon>
        <taxon>Caldalkalibacillus</taxon>
    </lineage>
</organism>
<evidence type="ECO:0000256" key="2">
    <source>
        <dbReference type="ARBA" id="ARBA00009152"/>
    </source>
</evidence>
<evidence type="ECO:0000259" key="9">
    <source>
        <dbReference type="Pfam" id="PF02811"/>
    </source>
</evidence>
<evidence type="ECO:0000256" key="8">
    <source>
        <dbReference type="RuleBase" id="RU366003"/>
    </source>
</evidence>
<evidence type="ECO:0000313" key="10">
    <source>
        <dbReference type="EMBL" id="MDQ0338334.1"/>
    </source>
</evidence>
<proteinExistence type="inferred from homology"/>
<evidence type="ECO:0000313" key="11">
    <source>
        <dbReference type="Proteomes" id="UP001232445"/>
    </source>
</evidence>
<dbReference type="RefSeq" id="WP_307336504.1">
    <property type="nucleotide sequence ID" value="NZ_JAUSUQ010000003.1"/>
</dbReference>
<name>A0ABU0CPI8_9BACI</name>
<dbReference type="EC" id="3.1.3.15" evidence="3 8"/>
<accession>A0ABU0CPI8</accession>
<evidence type="ECO:0000256" key="6">
    <source>
        <dbReference type="ARBA" id="ARBA00023102"/>
    </source>
</evidence>
<keyword evidence="11" id="KW-1185">Reference proteome</keyword>
<dbReference type="Proteomes" id="UP001232445">
    <property type="component" value="Unassembled WGS sequence"/>
</dbReference>
<dbReference type="EMBL" id="JAUSUQ010000003">
    <property type="protein sequence ID" value="MDQ0338334.1"/>
    <property type="molecule type" value="Genomic_DNA"/>
</dbReference>
<dbReference type="Gene3D" id="3.20.20.140">
    <property type="entry name" value="Metal-dependent hydrolases"/>
    <property type="match status" value="1"/>
</dbReference>
<reference evidence="10 11" key="1">
    <citation type="submission" date="2023-07" db="EMBL/GenBank/DDBJ databases">
        <title>Genomic Encyclopedia of Type Strains, Phase IV (KMG-IV): sequencing the most valuable type-strain genomes for metagenomic binning, comparative biology and taxonomic classification.</title>
        <authorList>
            <person name="Goeker M."/>
        </authorList>
    </citation>
    <scope>NUCLEOTIDE SEQUENCE [LARGE SCALE GENOMIC DNA]</scope>
    <source>
        <strain evidence="10 11">DSM 17740</strain>
    </source>
</reference>
<evidence type="ECO:0000256" key="1">
    <source>
        <dbReference type="ARBA" id="ARBA00004970"/>
    </source>
</evidence>
<keyword evidence="5 8" id="KW-0378">Hydrolase</keyword>
<feature type="domain" description="PHP" evidence="9">
    <location>
        <begin position="12"/>
        <end position="205"/>
    </location>
</feature>
<keyword evidence="4 8" id="KW-0028">Amino-acid biosynthesis</keyword>
<comment type="caution">
    <text evidence="10">The sequence shown here is derived from an EMBL/GenBank/DDBJ whole genome shotgun (WGS) entry which is preliminary data.</text>
</comment>
<keyword evidence="6 8" id="KW-0368">Histidine biosynthesis</keyword>
<comment type="catalytic activity">
    <reaction evidence="7 8">
        <text>L-histidinol phosphate + H2O = L-histidinol + phosphate</text>
        <dbReference type="Rhea" id="RHEA:14465"/>
        <dbReference type="ChEBI" id="CHEBI:15377"/>
        <dbReference type="ChEBI" id="CHEBI:43474"/>
        <dbReference type="ChEBI" id="CHEBI:57699"/>
        <dbReference type="ChEBI" id="CHEBI:57980"/>
        <dbReference type="EC" id="3.1.3.15"/>
    </reaction>
</comment>
<evidence type="ECO:0000256" key="3">
    <source>
        <dbReference type="ARBA" id="ARBA00013085"/>
    </source>
</evidence>
<dbReference type="GO" id="GO:0004401">
    <property type="term" value="F:histidinol-phosphatase activity"/>
    <property type="evidence" value="ECO:0007669"/>
    <property type="project" value="UniProtKB-EC"/>
</dbReference>
<dbReference type="Pfam" id="PF02811">
    <property type="entry name" value="PHP"/>
    <property type="match status" value="1"/>
</dbReference>
<dbReference type="PANTHER" id="PTHR21039:SF0">
    <property type="entry name" value="HISTIDINOL-PHOSPHATASE"/>
    <property type="match status" value="1"/>
</dbReference>
<dbReference type="InterPro" id="IPR016195">
    <property type="entry name" value="Pol/histidinol_Pase-like"/>
</dbReference>
<protein>
    <recommendedName>
        <fullName evidence="3 8">Histidinol-phosphatase</fullName>
        <shortName evidence="8">HolPase</shortName>
        <ecNumber evidence="3 8">3.1.3.15</ecNumber>
    </recommendedName>
</protein>
<dbReference type="SUPFAM" id="SSF89550">
    <property type="entry name" value="PHP domain-like"/>
    <property type="match status" value="1"/>
</dbReference>
<evidence type="ECO:0000256" key="5">
    <source>
        <dbReference type="ARBA" id="ARBA00022801"/>
    </source>
</evidence>
<comment type="pathway">
    <text evidence="1 8">Amino-acid biosynthesis; L-histidine biosynthesis; L-histidine from 5-phospho-alpha-D-ribose 1-diphosphate: step 8/9.</text>
</comment>
<gene>
    <name evidence="10" type="ORF">J2S00_001118</name>
</gene>
<dbReference type="InterPro" id="IPR010140">
    <property type="entry name" value="Histidinol_P_phosphatase_HisJ"/>
</dbReference>
<dbReference type="NCBIfam" id="TIGR01856">
    <property type="entry name" value="hisJ_fam"/>
    <property type="match status" value="1"/>
</dbReference>
<dbReference type="PANTHER" id="PTHR21039">
    <property type="entry name" value="HISTIDINOL PHOSPHATASE-RELATED"/>
    <property type="match status" value="1"/>
</dbReference>
<evidence type="ECO:0000256" key="4">
    <source>
        <dbReference type="ARBA" id="ARBA00022605"/>
    </source>
</evidence>
<dbReference type="InterPro" id="IPR004013">
    <property type="entry name" value="PHP_dom"/>
</dbReference>
<evidence type="ECO:0000256" key="7">
    <source>
        <dbReference type="ARBA" id="ARBA00049158"/>
    </source>
</evidence>